<sequence>MHRYFLIFICLIHSIYSSNDSNETQFSDSSTSIQSTSWSSLETSSTNKPVTTPRTYYPDTFSPAAIVGVIIGSLIFVIFISVSSYCIRRQRYYYLPYYHNYRPS</sequence>
<dbReference type="Proteomes" id="UP000663828">
    <property type="component" value="Unassembled WGS sequence"/>
</dbReference>
<keyword evidence="2" id="KW-0732">Signal</keyword>
<keyword evidence="5" id="KW-1185">Reference proteome</keyword>
<proteinExistence type="predicted"/>
<feature type="chain" id="PRO_5036223904" evidence="2">
    <location>
        <begin position="18"/>
        <end position="104"/>
    </location>
</feature>
<keyword evidence="1" id="KW-1133">Transmembrane helix</keyword>
<evidence type="ECO:0000313" key="4">
    <source>
        <dbReference type="EMBL" id="CAF0929664.1"/>
    </source>
</evidence>
<comment type="caution">
    <text evidence="3">The sequence shown here is derived from an EMBL/GenBank/DDBJ whole genome shotgun (WGS) entry which is preliminary data.</text>
</comment>
<keyword evidence="1" id="KW-0472">Membrane</keyword>
<evidence type="ECO:0000313" key="3">
    <source>
        <dbReference type="EMBL" id="CAF0924875.1"/>
    </source>
</evidence>
<protein>
    <submittedName>
        <fullName evidence="3">Uncharacterized protein</fullName>
    </submittedName>
</protein>
<reference evidence="3" key="1">
    <citation type="submission" date="2021-02" db="EMBL/GenBank/DDBJ databases">
        <authorList>
            <person name="Nowell W R."/>
        </authorList>
    </citation>
    <scope>NUCLEOTIDE SEQUENCE</scope>
</reference>
<keyword evidence="1" id="KW-0812">Transmembrane</keyword>
<name>A0A814BBX7_ADIRI</name>
<accession>A0A814BBX7</accession>
<gene>
    <name evidence="4" type="ORF">EDS130_LOCUS11225</name>
    <name evidence="3" type="ORF">XAT740_LOCUS9244</name>
</gene>
<dbReference type="Proteomes" id="UP000663852">
    <property type="component" value="Unassembled WGS sequence"/>
</dbReference>
<feature type="transmembrane region" description="Helical" evidence="1">
    <location>
        <begin position="64"/>
        <end position="87"/>
    </location>
</feature>
<dbReference type="EMBL" id="CAJNOR010000473">
    <property type="protein sequence ID" value="CAF0924875.1"/>
    <property type="molecule type" value="Genomic_DNA"/>
</dbReference>
<evidence type="ECO:0000256" key="2">
    <source>
        <dbReference type="SAM" id="SignalP"/>
    </source>
</evidence>
<dbReference type="AlphaFoldDB" id="A0A814BBX7"/>
<evidence type="ECO:0000256" key="1">
    <source>
        <dbReference type="SAM" id="Phobius"/>
    </source>
</evidence>
<evidence type="ECO:0000313" key="5">
    <source>
        <dbReference type="Proteomes" id="UP000663828"/>
    </source>
</evidence>
<dbReference type="EMBL" id="CAJNOJ010000040">
    <property type="protein sequence ID" value="CAF0929664.1"/>
    <property type="molecule type" value="Genomic_DNA"/>
</dbReference>
<feature type="signal peptide" evidence="2">
    <location>
        <begin position="1"/>
        <end position="17"/>
    </location>
</feature>
<organism evidence="3 5">
    <name type="scientific">Adineta ricciae</name>
    <name type="common">Rotifer</name>
    <dbReference type="NCBI Taxonomy" id="249248"/>
    <lineage>
        <taxon>Eukaryota</taxon>
        <taxon>Metazoa</taxon>
        <taxon>Spiralia</taxon>
        <taxon>Gnathifera</taxon>
        <taxon>Rotifera</taxon>
        <taxon>Eurotatoria</taxon>
        <taxon>Bdelloidea</taxon>
        <taxon>Adinetida</taxon>
        <taxon>Adinetidae</taxon>
        <taxon>Adineta</taxon>
    </lineage>
</organism>